<evidence type="ECO:0000313" key="2">
    <source>
        <dbReference type="EMBL" id="NYR15455.1"/>
    </source>
</evidence>
<dbReference type="EMBL" id="JAAVJF010000002">
    <property type="protein sequence ID" value="NYR15455.1"/>
    <property type="molecule type" value="Genomic_DNA"/>
</dbReference>
<dbReference type="Proteomes" id="UP000554766">
    <property type="component" value="Unassembled WGS sequence"/>
</dbReference>
<name>A0A7L4P8Z2_9CREN</name>
<keyword evidence="1" id="KW-0472">Membrane</keyword>
<protein>
    <submittedName>
        <fullName evidence="2">Uncharacterized protein</fullName>
    </submittedName>
</protein>
<evidence type="ECO:0000256" key="1">
    <source>
        <dbReference type="SAM" id="Phobius"/>
    </source>
</evidence>
<keyword evidence="1" id="KW-1133">Transmembrane helix</keyword>
<feature type="transmembrane region" description="Helical" evidence="1">
    <location>
        <begin position="21"/>
        <end position="44"/>
    </location>
</feature>
<dbReference type="RefSeq" id="WP_179790482.1">
    <property type="nucleotide sequence ID" value="NZ_JAAVJF010000002.1"/>
</dbReference>
<reference evidence="2 3" key="1">
    <citation type="journal article" date="2020" name="Nat. Commun.">
        <title>The structures of two archaeal type IV pili illuminate evolutionary relationships.</title>
        <authorList>
            <person name="Wang F."/>
            <person name="Baquero D.P."/>
            <person name="Su Z."/>
            <person name="Beltran L.C."/>
            <person name="Prangishvili D."/>
            <person name="Krupovic M."/>
            <person name="Egelman E.H."/>
        </authorList>
    </citation>
    <scope>NUCLEOTIDE SEQUENCE [LARGE SCALE GENOMIC DNA]</scope>
    <source>
        <strain evidence="2 3">2GA</strain>
    </source>
</reference>
<keyword evidence="3" id="KW-1185">Reference proteome</keyword>
<keyword evidence="1" id="KW-0812">Transmembrane</keyword>
<dbReference type="AlphaFoldDB" id="A0A7L4P8Z2"/>
<organism evidence="2 3">
    <name type="scientific">Pyrobaculum arsenaticum</name>
    <dbReference type="NCBI Taxonomy" id="121277"/>
    <lineage>
        <taxon>Archaea</taxon>
        <taxon>Thermoproteota</taxon>
        <taxon>Thermoprotei</taxon>
        <taxon>Thermoproteales</taxon>
        <taxon>Thermoproteaceae</taxon>
        <taxon>Pyrobaculum</taxon>
    </lineage>
</organism>
<comment type="caution">
    <text evidence="2">The sequence shown here is derived from an EMBL/GenBank/DDBJ whole genome shotgun (WGS) entry which is preliminary data.</text>
</comment>
<sequence length="196" mass="21758">MLLAILGFVIWLTKKKRQKNYAFMVKGLKLALVAIIALASWVVYATTPQPDWVFGIAWFTWDPSIAKKGQTVNWYGGVYGVGTFFELKVQINRPSDIKINYWDYQINAGPSIAGVCKVVYQGIVYEDGNNWHTWRTDNLGSLIIFPRHICALVGAGYFSVSVFGTATPIAIGDFIGRSIGGVSGIFYYAQSILKVS</sequence>
<proteinExistence type="predicted"/>
<accession>A0A7L4P8Z2</accession>
<gene>
    <name evidence="2" type="ORF">HC235_05745</name>
</gene>
<evidence type="ECO:0000313" key="3">
    <source>
        <dbReference type="Proteomes" id="UP000554766"/>
    </source>
</evidence>